<dbReference type="Proteomes" id="UP000271098">
    <property type="component" value="Unassembled WGS sequence"/>
</dbReference>
<accession>A0A183D247</accession>
<gene>
    <name evidence="1" type="ORF">GPUH_LOCUS2789</name>
</gene>
<dbReference type="WBParaSite" id="GPUH_0000279301-mRNA-1">
    <property type="protein sequence ID" value="GPUH_0000279301-mRNA-1"/>
    <property type="gene ID" value="GPUH_0000279301"/>
</dbReference>
<organism evidence="3">
    <name type="scientific">Gongylonema pulchrum</name>
    <dbReference type="NCBI Taxonomy" id="637853"/>
    <lineage>
        <taxon>Eukaryota</taxon>
        <taxon>Metazoa</taxon>
        <taxon>Ecdysozoa</taxon>
        <taxon>Nematoda</taxon>
        <taxon>Chromadorea</taxon>
        <taxon>Rhabditida</taxon>
        <taxon>Spirurina</taxon>
        <taxon>Spiruromorpha</taxon>
        <taxon>Spiruroidea</taxon>
        <taxon>Gongylonematidae</taxon>
        <taxon>Gongylonema</taxon>
    </lineage>
</organism>
<dbReference type="AlphaFoldDB" id="A0A183D247"/>
<dbReference type="EMBL" id="UYRT01004410">
    <property type="protein sequence ID" value="VDK36420.1"/>
    <property type="molecule type" value="Genomic_DNA"/>
</dbReference>
<keyword evidence="2" id="KW-1185">Reference proteome</keyword>
<reference evidence="1 2" key="2">
    <citation type="submission" date="2018-11" db="EMBL/GenBank/DDBJ databases">
        <authorList>
            <consortium name="Pathogen Informatics"/>
        </authorList>
    </citation>
    <scope>NUCLEOTIDE SEQUENCE [LARGE SCALE GENOMIC DNA]</scope>
</reference>
<reference evidence="3" key="1">
    <citation type="submission" date="2016-06" db="UniProtKB">
        <authorList>
            <consortium name="WormBaseParasite"/>
        </authorList>
    </citation>
    <scope>IDENTIFICATION</scope>
</reference>
<protein>
    <submittedName>
        <fullName evidence="3">Ferredoxin</fullName>
    </submittedName>
</protein>
<name>A0A183D247_9BILA</name>
<evidence type="ECO:0000313" key="1">
    <source>
        <dbReference type="EMBL" id="VDK36420.1"/>
    </source>
</evidence>
<sequence>MRFSRACVDARKRIICTGVYMHVICCQHDCMDCAVFNDEFTAFRNFLKGVQAGMRNVKVVAGGGGASGADGAIADC</sequence>
<evidence type="ECO:0000313" key="3">
    <source>
        <dbReference type="WBParaSite" id="GPUH_0000279301-mRNA-1"/>
    </source>
</evidence>
<evidence type="ECO:0000313" key="2">
    <source>
        <dbReference type="Proteomes" id="UP000271098"/>
    </source>
</evidence>
<proteinExistence type="predicted"/>